<gene>
    <name evidence="2" type="ORF">HAX54_048512</name>
</gene>
<sequence>MDIIENLQHAIVGKFSYGWPELEELRTLHPKLRQEPVIYMDIKERKEEHGPIGKGKTTGQDKKKSHRASEGGNHNTGSFPRRLTSGKIVGRPEDWNLVKGTRDGKNKQQKQGDLNGGGHNKKLDTEEEGNQRTVSTQNSFDSLGNMKNDEGQQEVEMKIAEEEMEVEDNSVEETK</sequence>
<dbReference type="EMBL" id="JACEIK010008007">
    <property type="protein sequence ID" value="MCE3050918.1"/>
    <property type="molecule type" value="Genomic_DNA"/>
</dbReference>
<evidence type="ECO:0000313" key="3">
    <source>
        <dbReference type="Proteomes" id="UP000823775"/>
    </source>
</evidence>
<comment type="caution">
    <text evidence="2">The sequence shown here is derived from an EMBL/GenBank/DDBJ whole genome shotgun (WGS) entry which is preliminary data.</text>
</comment>
<dbReference type="Proteomes" id="UP000823775">
    <property type="component" value="Unassembled WGS sequence"/>
</dbReference>
<proteinExistence type="predicted"/>
<evidence type="ECO:0000313" key="2">
    <source>
        <dbReference type="EMBL" id="MCE3050918.1"/>
    </source>
</evidence>
<evidence type="ECO:0000256" key="1">
    <source>
        <dbReference type="SAM" id="MobiDB-lite"/>
    </source>
</evidence>
<name>A0ABS8WJC5_DATST</name>
<organism evidence="2 3">
    <name type="scientific">Datura stramonium</name>
    <name type="common">Jimsonweed</name>
    <name type="synonym">Common thornapple</name>
    <dbReference type="NCBI Taxonomy" id="4076"/>
    <lineage>
        <taxon>Eukaryota</taxon>
        <taxon>Viridiplantae</taxon>
        <taxon>Streptophyta</taxon>
        <taxon>Embryophyta</taxon>
        <taxon>Tracheophyta</taxon>
        <taxon>Spermatophyta</taxon>
        <taxon>Magnoliopsida</taxon>
        <taxon>eudicotyledons</taxon>
        <taxon>Gunneridae</taxon>
        <taxon>Pentapetalae</taxon>
        <taxon>asterids</taxon>
        <taxon>lamiids</taxon>
        <taxon>Solanales</taxon>
        <taxon>Solanaceae</taxon>
        <taxon>Solanoideae</taxon>
        <taxon>Datureae</taxon>
        <taxon>Datura</taxon>
    </lineage>
</organism>
<feature type="region of interest" description="Disordered" evidence="1">
    <location>
        <begin position="43"/>
        <end position="153"/>
    </location>
</feature>
<accession>A0ABS8WJC5</accession>
<feature type="compositionally biased region" description="Basic and acidic residues" evidence="1">
    <location>
        <begin position="90"/>
        <end position="106"/>
    </location>
</feature>
<protein>
    <submittedName>
        <fullName evidence="2">Uncharacterized protein</fullName>
    </submittedName>
</protein>
<keyword evidence="3" id="KW-1185">Reference proteome</keyword>
<feature type="compositionally biased region" description="Polar residues" evidence="1">
    <location>
        <begin position="131"/>
        <end position="142"/>
    </location>
</feature>
<reference evidence="2 3" key="1">
    <citation type="journal article" date="2021" name="BMC Genomics">
        <title>Datura genome reveals duplications of psychoactive alkaloid biosynthetic genes and high mutation rate following tissue culture.</title>
        <authorList>
            <person name="Rajewski A."/>
            <person name="Carter-House D."/>
            <person name="Stajich J."/>
            <person name="Litt A."/>
        </authorList>
    </citation>
    <scope>NUCLEOTIDE SEQUENCE [LARGE SCALE GENOMIC DNA]</scope>
    <source>
        <strain evidence="2">AR-01</strain>
    </source>
</reference>